<dbReference type="InterPro" id="IPR051275">
    <property type="entry name" value="Cell_adhesion_signaling"/>
</dbReference>
<evidence type="ECO:0000313" key="10">
    <source>
        <dbReference type="EMBL" id="CAB3264431.1"/>
    </source>
</evidence>
<dbReference type="SMART" id="SM00409">
    <property type="entry name" value="IG"/>
    <property type="match status" value="2"/>
</dbReference>
<evidence type="ECO:0000256" key="2">
    <source>
        <dbReference type="ARBA" id="ARBA00023136"/>
    </source>
</evidence>
<dbReference type="InterPro" id="IPR036179">
    <property type="entry name" value="Ig-like_dom_sf"/>
</dbReference>
<gene>
    <name evidence="10" type="primary">Nptn</name>
</gene>
<keyword evidence="7" id="KW-1133">Transmembrane helix</keyword>
<evidence type="ECO:0000256" key="5">
    <source>
        <dbReference type="ARBA" id="ARBA00023319"/>
    </source>
</evidence>
<accession>A0A6F9DML7</accession>
<feature type="domain" description="Ig-like" evidence="9">
    <location>
        <begin position="95"/>
        <end position="189"/>
    </location>
</feature>
<dbReference type="GO" id="GO:0005911">
    <property type="term" value="C:cell-cell junction"/>
    <property type="evidence" value="ECO:0007669"/>
    <property type="project" value="TreeGrafter"/>
</dbReference>
<proteinExistence type="evidence at transcript level"/>
<dbReference type="Pfam" id="PF13927">
    <property type="entry name" value="Ig_3"/>
    <property type="match status" value="1"/>
</dbReference>
<sequence>MKLFVLTALIFGITDAVNVNITAAKGGSGVTLNCTGTASNYFQWSYTPPNGDSSQVQNATTSDYIITNSRKVGQYVCAQAGATLVTYNAMNLTVPVIQHKGHSITLYKNDKNRTLVCTSYSYPAANFTWRIVSGNVETMLETNTNYLINSDGNGKSVLTILTVKDTTRGDYVCRVTNTLGTESSSKVLVRVHSTMAWMWPLIGIVAEIVVILCIILVVRRQTIAQQKEAACKVPSATGAQPNSADHPDLRNRAAVRT</sequence>
<dbReference type="InterPro" id="IPR013783">
    <property type="entry name" value="Ig-like_fold"/>
</dbReference>
<evidence type="ECO:0000256" key="3">
    <source>
        <dbReference type="ARBA" id="ARBA00023157"/>
    </source>
</evidence>
<dbReference type="PANTHER" id="PTHR11640">
    <property type="entry name" value="NEPHRIN"/>
    <property type="match status" value="1"/>
</dbReference>
<organism evidence="10">
    <name type="scientific">Phallusia mammillata</name>
    <dbReference type="NCBI Taxonomy" id="59560"/>
    <lineage>
        <taxon>Eukaryota</taxon>
        <taxon>Metazoa</taxon>
        <taxon>Chordata</taxon>
        <taxon>Tunicata</taxon>
        <taxon>Ascidiacea</taxon>
        <taxon>Phlebobranchia</taxon>
        <taxon>Ascidiidae</taxon>
        <taxon>Phallusia</taxon>
    </lineage>
</organism>
<feature type="chain" id="PRO_5026345116" evidence="8">
    <location>
        <begin position="17"/>
        <end position="257"/>
    </location>
</feature>
<evidence type="ECO:0000256" key="7">
    <source>
        <dbReference type="SAM" id="Phobius"/>
    </source>
</evidence>
<name>A0A6F9DML7_9ASCI</name>
<feature type="signal peptide" evidence="8">
    <location>
        <begin position="1"/>
        <end position="16"/>
    </location>
</feature>
<dbReference type="InterPro" id="IPR007110">
    <property type="entry name" value="Ig-like_dom"/>
</dbReference>
<reference evidence="10" key="1">
    <citation type="submission" date="2020-04" db="EMBL/GenBank/DDBJ databases">
        <authorList>
            <person name="Neveu A P."/>
        </authorList>
    </citation>
    <scope>NUCLEOTIDE SEQUENCE</scope>
    <source>
        <tissue evidence="10">Whole embryo</tissue>
    </source>
</reference>
<keyword evidence="3" id="KW-1015">Disulfide bond</keyword>
<keyword evidence="5" id="KW-0393">Immunoglobulin domain</keyword>
<dbReference type="InterPro" id="IPR003599">
    <property type="entry name" value="Ig_sub"/>
</dbReference>
<keyword evidence="2 7" id="KW-0472">Membrane</keyword>
<dbReference type="PROSITE" id="PS50835">
    <property type="entry name" value="IG_LIKE"/>
    <property type="match status" value="1"/>
</dbReference>
<feature type="region of interest" description="Disordered" evidence="6">
    <location>
        <begin position="234"/>
        <end position="257"/>
    </location>
</feature>
<dbReference type="EMBL" id="LR788569">
    <property type="protein sequence ID" value="CAB3264431.1"/>
    <property type="molecule type" value="mRNA"/>
</dbReference>
<dbReference type="GO" id="GO:0005886">
    <property type="term" value="C:plasma membrane"/>
    <property type="evidence" value="ECO:0007669"/>
    <property type="project" value="TreeGrafter"/>
</dbReference>
<keyword evidence="7" id="KW-0812">Transmembrane</keyword>
<dbReference type="AlphaFoldDB" id="A0A6F9DML7"/>
<evidence type="ECO:0000256" key="4">
    <source>
        <dbReference type="ARBA" id="ARBA00023180"/>
    </source>
</evidence>
<dbReference type="PANTHER" id="PTHR11640:SF31">
    <property type="entry name" value="IRREGULAR CHIASM C-ROUGHEST PROTEIN-RELATED"/>
    <property type="match status" value="1"/>
</dbReference>
<dbReference type="Gene3D" id="2.60.40.10">
    <property type="entry name" value="Immunoglobulins"/>
    <property type="match status" value="1"/>
</dbReference>
<keyword evidence="8" id="KW-0732">Signal</keyword>
<evidence type="ECO:0000256" key="6">
    <source>
        <dbReference type="SAM" id="MobiDB-lite"/>
    </source>
</evidence>
<evidence type="ECO:0000259" key="9">
    <source>
        <dbReference type="PROSITE" id="PS50835"/>
    </source>
</evidence>
<evidence type="ECO:0000256" key="1">
    <source>
        <dbReference type="ARBA" id="ARBA00004479"/>
    </source>
</evidence>
<comment type="subcellular location">
    <subcellularLocation>
        <location evidence="1">Membrane</location>
        <topology evidence="1">Single-pass type I membrane protein</topology>
    </subcellularLocation>
</comment>
<dbReference type="GO" id="GO:0098609">
    <property type="term" value="P:cell-cell adhesion"/>
    <property type="evidence" value="ECO:0007669"/>
    <property type="project" value="TreeGrafter"/>
</dbReference>
<dbReference type="GO" id="GO:0050839">
    <property type="term" value="F:cell adhesion molecule binding"/>
    <property type="evidence" value="ECO:0007669"/>
    <property type="project" value="TreeGrafter"/>
</dbReference>
<evidence type="ECO:0000256" key="8">
    <source>
        <dbReference type="SAM" id="SignalP"/>
    </source>
</evidence>
<protein>
    <submittedName>
        <fullName evidence="10">Neuroplastin</fullName>
    </submittedName>
</protein>
<feature type="transmembrane region" description="Helical" evidence="7">
    <location>
        <begin position="197"/>
        <end position="218"/>
    </location>
</feature>
<keyword evidence="4" id="KW-0325">Glycoprotein</keyword>
<dbReference type="SUPFAM" id="SSF48726">
    <property type="entry name" value="Immunoglobulin"/>
    <property type="match status" value="1"/>
</dbReference>